<name>A0A7Z9C5K6_9CAUL</name>
<feature type="compositionally biased region" description="Polar residues" evidence="1">
    <location>
        <begin position="25"/>
        <end position="34"/>
    </location>
</feature>
<feature type="compositionally biased region" description="Low complexity" evidence="1">
    <location>
        <begin position="12"/>
        <end position="24"/>
    </location>
</feature>
<dbReference type="AlphaFoldDB" id="A0A7Z9C5K6"/>
<gene>
    <name evidence="2" type="ORF">BREV_BREV_01630</name>
</gene>
<proteinExistence type="predicted"/>
<reference evidence="2 3" key="1">
    <citation type="submission" date="2018-11" db="EMBL/GenBank/DDBJ databases">
        <authorList>
            <person name="Peiro R."/>
            <person name="Begona"/>
            <person name="Cbmso G."/>
            <person name="Lopez M."/>
            <person name="Gonzalez S."/>
            <person name="Sacristan E."/>
            <person name="Castillo E."/>
        </authorList>
    </citation>
    <scope>NUCLEOTIDE SEQUENCE [LARGE SCALE GENOMIC DNA]</scope>
    <source>
        <strain evidence="2">Brev_genome</strain>
    </source>
</reference>
<dbReference type="Proteomes" id="UP000289220">
    <property type="component" value="Unassembled WGS sequence"/>
</dbReference>
<protein>
    <submittedName>
        <fullName evidence="2">Uncharacterized protein</fullName>
    </submittedName>
</protein>
<evidence type="ECO:0000313" key="3">
    <source>
        <dbReference type="Proteomes" id="UP000289220"/>
    </source>
</evidence>
<feature type="region of interest" description="Disordered" evidence="1">
    <location>
        <begin position="12"/>
        <end position="34"/>
    </location>
</feature>
<evidence type="ECO:0000313" key="2">
    <source>
        <dbReference type="EMBL" id="VDC49981.1"/>
    </source>
</evidence>
<sequence>MSISSVSSFLGSVGSVGQSASAGQNKPTSVLQNDLDQIREKGLSAWAHEQQMEKLKARLREQVLSDKNMSERDVAALPKEARATIEDEIAKLVAQKLQEALEAKVKDAAAQGKTQAVLLNISV</sequence>
<evidence type="ECO:0000256" key="1">
    <source>
        <dbReference type="SAM" id="MobiDB-lite"/>
    </source>
</evidence>
<accession>A0A7Z9C5K6</accession>
<keyword evidence="3" id="KW-1185">Reference proteome</keyword>
<organism evidence="2 3">
    <name type="scientific">Brevundimonas mediterranea</name>
    <dbReference type="NCBI Taxonomy" id="74329"/>
    <lineage>
        <taxon>Bacteria</taxon>
        <taxon>Pseudomonadati</taxon>
        <taxon>Pseudomonadota</taxon>
        <taxon>Alphaproteobacteria</taxon>
        <taxon>Caulobacterales</taxon>
        <taxon>Caulobacteraceae</taxon>
        <taxon>Brevundimonas</taxon>
    </lineage>
</organism>
<dbReference type="EMBL" id="UXHF01000028">
    <property type="protein sequence ID" value="VDC49981.1"/>
    <property type="molecule type" value="Genomic_DNA"/>
</dbReference>
<comment type="caution">
    <text evidence="2">The sequence shown here is derived from an EMBL/GenBank/DDBJ whole genome shotgun (WGS) entry which is preliminary data.</text>
</comment>